<comment type="subcellular location">
    <subcellularLocation>
        <location evidence="1">Membrane</location>
        <topology evidence="1">Multi-pass membrane protein</topology>
    </subcellularLocation>
</comment>
<dbReference type="RefSeq" id="WP_081955887.1">
    <property type="nucleotide sequence ID" value="NZ_FZNG01000035.1"/>
</dbReference>
<dbReference type="OrthoDB" id="5348907at2"/>
<gene>
    <name evidence="7" type="ORF">LS81_001350</name>
</gene>
<accession>A0A4U8SEU6</accession>
<organism evidence="7 8">
    <name type="scientific">Helicobacter trogontum</name>
    <dbReference type="NCBI Taxonomy" id="50960"/>
    <lineage>
        <taxon>Bacteria</taxon>
        <taxon>Pseudomonadati</taxon>
        <taxon>Campylobacterota</taxon>
        <taxon>Epsilonproteobacteria</taxon>
        <taxon>Campylobacterales</taxon>
        <taxon>Helicobacteraceae</taxon>
        <taxon>Helicobacter</taxon>
    </lineage>
</organism>
<evidence type="ECO:0000313" key="8">
    <source>
        <dbReference type="Proteomes" id="UP000029878"/>
    </source>
</evidence>
<keyword evidence="4 6" id="KW-0472">Membrane</keyword>
<feature type="region of interest" description="Disordered" evidence="5">
    <location>
        <begin position="371"/>
        <end position="390"/>
    </location>
</feature>
<dbReference type="GO" id="GO:0016020">
    <property type="term" value="C:membrane"/>
    <property type="evidence" value="ECO:0007669"/>
    <property type="project" value="UniProtKB-SubCell"/>
</dbReference>
<proteinExistence type="predicted"/>
<evidence type="ECO:0000256" key="3">
    <source>
        <dbReference type="ARBA" id="ARBA00022989"/>
    </source>
</evidence>
<dbReference type="Proteomes" id="UP000029878">
    <property type="component" value="Unassembled WGS sequence"/>
</dbReference>
<dbReference type="EMBL" id="JRPL02000002">
    <property type="protein sequence ID" value="TLD84683.1"/>
    <property type="molecule type" value="Genomic_DNA"/>
</dbReference>
<feature type="transmembrane region" description="Helical" evidence="6">
    <location>
        <begin position="168"/>
        <end position="193"/>
    </location>
</feature>
<feature type="transmembrane region" description="Helical" evidence="6">
    <location>
        <begin position="68"/>
        <end position="85"/>
    </location>
</feature>
<dbReference type="InterPro" id="IPR007688">
    <property type="entry name" value="Conjugal_tfr_TrbL/VirB6"/>
</dbReference>
<evidence type="ECO:0000256" key="5">
    <source>
        <dbReference type="SAM" id="MobiDB-lite"/>
    </source>
</evidence>
<feature type="transmembrane region" description="Helical" evidence="6">
    <location>
        <begin position="38"/>
        <end position="56"/>
    </location>
</feature>
<reference evidence="7 8" key="1">
    <citation type="journal article" date="2014" name="Genome Announc.">
        <title>Draft genome sequences of eight enterohepatic helicobacter species isolated from both laboratory and wild rodents.</title>
        <authorList>
            <person name="Sheh A."/>
            <person name="Shen Z."/>
            <person name="Fox J.G."/>
        </authorList>
    </citation>
    <scope>NUCLEOTIDE SEQUENCE [LARGE SCALE GENOMIC DNA]</scope>
    <source>
        <strain evidence="7 8">ATCC 700114</strain>
    </source>
</reference>
<dbReference type="AlphaFoldDB" id="A0A4U8SEU6"/>
<name>A0A4U8SEU6_9HELI</name>
<feature type="transmembrane region" description="Helical" evidence="6">
    <location>
        <begin position="248"/>
        <end position="271"/>
    </location>
</feature>
<keyword evidence="3 6" id="KW-1133">Transmembrane helix</keyword>
<evidence type="ECO:0008006" key="9">
    <source>
        <dbReference type="Google" id="ProtNLM"/>
    </source>
</evidence>
<dbReference type="GO" id="GO:0030255">
    <property type="term" value="P:protein secretion by the type IV secretion system"/>
    <property type="evidence" value="ECO:0007669"/>
    <property type="project" value="InterPro"/>
</dbReference>
<feature type="transmembrane region" description="Helical" evidence="6">
    <location>
        <begin position="205"/>
        <end position="228"/>
    </location>
</feature>
<evidence type="ECO:0000256" key="2">
    <source>
        <dbReference type="ARBA" id="ARBA00022692"/>
    </source>
</evidence>
<evidence type="ECO:0000256" key="6">
    <source>
        <dbReference type="SAM" id="Phobius"/>
    </source>
</evidence>
<evidence type="ECO:0000256" key="4">
    <source>
        <dbReference type="ARBA" id="ARBA00023136"/>
    </source>
</evidence>
<sequence length="390" mass="43000">MPTIDKNSGDLIDKASHLVNEAGQSIAATIFKEAATIFNTYIAGVIFTLIACFWVYNKIGKEWNKEDFYKAGTWIIMFVCLKAIFASPNNYQGFLYLVNYPISWFYKVIGEIKQIETTNELLEHSITFVKGIWDNISFDDIPNALLLTLLGLITLLVIWLYILFLAIFIIIINLACAIILAVCPIMLPCLIIPNFRGYFFSWLKLYTSTAIQPAFATIIAGFMTSMIVNQTKNIITQQQAENFWNNPANVSTATTQIFLIIILCLIAITLLSKIPQWTQQLIGSGDGEHKTGIAGAIAGAGAMMKQGYKGYTQARSDMNYRTGGQNSIGRSLASGALSAMGMSGHAQKIAGQTSGDRGKYQDKMLQSTIQNGSFTAMPTPHIESSNANKK</sequence>
<protein>
    <recommendedName>
        <fullName evidence="9">Type IV secretion system protein</fullName>
    </recommendedName>
</protein>
<comment type="caution">
    <text evidence="7">The sequence shown here is derived from an EMBL/GenBank/DDBJ whole genome shotgun (WGS) entry which is preliminary data.</text>
</comment>
<evidence type="ECO:0000256" key="1">
    <source>
        <dbReference type="ARBA" id="ARBA00004141"/>
    </source>
</evidence>
<keyword evidence="2 6" id="KW-0812">Transmembrane</keyword>
<dbReference type="Pfam" id="PF04610">
    <property type="entry name" value="TrbL"/>
    <property type="match status" value="1"/>
</dbReference>
<evidence type="ECO:0000313" key="7">
    <source>
        <dbReference type="EMBL" id="TLD84683.1"/>
    </source>
</evidence>
<feature type="transmembrane region" description="Helical" evidence="6">
    <location>
        <begin position="144"/>
        <end position="162"/>
    </location>
</feature>